<reference evidence="1 2" key="1">
    <citation type="journal article" date="2020" name="Microb. Ecol.">
        <title>Ecogenomics of the Marine Benthic Filamentous Cyanobacterium Adonisia.</title>
        <authorList>
            <person name="Walter J.M."/>
            <person name="Coutinho F.H."/>
            <person name="Leomil L."/>
            <person name="Hargreaves P.I."/>
            <person name="Campeao M.E."/>
            <person name="Vieira V.V."/>
            <person name="Silva B.S."/>
            <person name="Fistarol G.O."/>
            <person name="Salomon P.S."/>
            <person name="Sawabe T."/>
            <person name="Mino S."/>
            <person name="Hosokawa M."/>
            <person name="Miyashita H."/>
            <person name="Maruyama F."/>
            <person name="van Verk M.C."/>
            <person name="Dutilh B.E."/>
            <person name="Thompson C.C."/>
            <person name="Thompson F.L."/>
        </authorList>
    </citation>
    <scope>NUCLEOTIDE SEQUENCE [LARGE SCALE GENOMIC DNA]</scope>
    <source>
        <strain evidence="1 2">CCMR0082</strain>
    </source>
</reference>
<dbReference type="CDD" id="cd05483">
    <property type="entry name" value="retropepsin_like_bacteria"/>
    <property type="match status" value="1"/>
</dbReference>
<dbReference type="Proteomes" id="UP000473574">
    <property type="component" value="Unassembled WGS sequence"/>
</dbReference>
<evidence type="ECO:0000313" key="1">
    <source>
        <dbReference type="EMBL" id="NEZ61690.1"/>
    </source>
</evidence>
<evidence type="ECO:0008006" key="3">
    <source>
        <dbReference type="Google" id="ProtNLM"/>
    </source>
</evidence>
<dbReference type="RefSeq" id="WP_163659572.1">
    <property type="nucleotide sequence ID" value="NZ_QZCE01000001.1"/>
</dbReference>
<dbReference type="InterPro" id="IPR021109">
    <property type="entry name" value="Peptidase_aspartic_dom_sf"/>
</dbReference>
<accession>A0A6M0S0D6</accession>
<dbReference type="SUPFAM" id="SSF50630">
    <property type="entry name" value="Acid proteases"/>
    <property type="match status" value="1"/>
</dbReference>
<organism evidence="1 2">
    <name type="scientific">Adonisia turfae CCMR0082</name>
    <dbReference type="NCBI Taxonomy" id="2304604"/>
    <lineage>
        <taxon>Bacteria</taxon>
        <taxon>Bacillati</taxon>
        <taxon>Cyanobacteriota</taxon>
        <taxon>Adonisia</taxon>
        <taxon>Adonisia turfae</taxon>
    </lineage>
</organism>
<sequence length="147" mass="16458">MCDKREDIVVCPSIKDEVFRELNLCVIPISIQVGDALKFYDFLVDTGASQTAVTTSVIEELGIVEGTNVLVSDATTTSRGWRMAQIDRLSIGEMFFPRLNIIYINKFSSPFSKYKIDGCLGADVLKETHLKIDYLMPLLEMAKKIVS</sequence>
<gene>
    <name evidence="1" type="ORF">D0962_02670</name>
</gene>
<dbReference type="AlphaFoldDB" id="A0A6M0S0D6"/>
<protein>
    <recommendedName>
        <fullName evidence="3">Peptidase A2 domain-containing protein</fullName>
    </recommendedName>
</protein>
<dbReference type="EMBL" id="QZCE01000001">
    <property type="protein sequence ID" value="NEZ61690.1"/>
    <property type="molecule type" value="Genomic_DNA"/>
</dbReference>
<comment type="caution">
    <text evidence="1">The sequence shown here is derived from an EMBL/GenBank/DDBJ whole genome shotgun (WGS) entry which is preliminary data.</text>
</comment>
<dbReference type="InterPro" id="IPR034122">
    <property type="entry name" value="Retropepsin-like_bacterial"/>
</dbReference>
<dbReference type="Gene3D" id="2.40.70.10">
    <property type="entry name" value="Acid Proteases"/>
    <property type="match status" value="1"/>
</dbReference>
<name>A0A6M0S0D6_9CYAN</name>
<dbReference type="Pfam" id="PF13650">
    <property type="entry name" value="Asp_protease_2"/>
    <property type="match status" value="1"/>
</dbReference>
<evidence type="ECO:0000313" key="2">
    <source>
        <dbReference type="Proteomes" id="UP000473574"/>
    </source>
</evidence>
<proteinExistence type="predicted"/>